<feature type="region of interest" description="Disordered" evidence="1">
    <location>
        <begin position="1"/>
        <end position="21"/>
    </location>
</feature>
<dbReference type="STRING" id="1236973.JCM9157_3476"/>
<comment type="caution">
    <text evidence="2">The sequence shown here is derived from an EMBL/GenBank/DDBJ whole genome shotgun (WGS) entry which is preliminary data.</text>
</comment>
<protein>
    <submittedName>
        <fullName evidence="2">Uncharacterized protein</fullName>
    </submittedName>
</protein>
<gene>
    <name evidence="2" type="ORF">JCM9157_3476</name>
</gene>
<keyword evidence="3" id="KW-1185">Reference proteome</keyword>
<dbReference type="eggNOG" id="ENOG50342KC">
    <property type="taxonomic scope" value="Bacteria"/>
</dbReference>
<evidence type="ECO:0000256" key="1">
    <source>
        <dbReference type="SAM" id="MobiDB-lite"/>
    </source>
</evidence>
<reference evidence="2 3" key="1">
    <citation type="journal article" date="2014" name="Genome Announc.">
        <title>Draft Genome Sequences of Three Alkaliphilic Bacillus Strains, Bacillus wakoensis JCM 9140T, Bacillus akibai JCM 9157T, and Bacillus hemicellulosilyticus JCM 9152T.</title>
        <authorList>
            <person name="Yuki M."/>
            <person name="Oshima K."/>
            <person name="Suda W."/>
            <person name="Oshida Y."/>
            <person name="Kitamura K."/>
            <person name="Iida T."/>
            <person name="Hattori M."/>
            <person name="Ohkuma M."/>
        </authorList>
    </citation>
    <scope>NUCLEOTIDE SEQUENCE [LARGE SCALE GENOMIC DNA]</scope>
    <source>
        <strain evidence="2 3">JCM 9157</strain>
    </source>
</reference>
<organism evidence="2 3">
    <name type="scientific">Halalkalibacter akibai (strain ATCC 43226 / DSM 21942 / CIP 109018 / JCM 9157 / 1139)</name>
    <name type="common">Bacillus akibai</name>
    <dbReference type="NCBI Taxonomy" id="1236973"/>
    <lineage>
        <taxon>Bacteria</taxon>
        <taxon>Bacillati</taxon>
        <taxon>Bacillota</taxon>
        <taxon>Bacilli</taxon>
        <taxon>Bacillales</taxon>
        <taxon>Bacillaceae</taxon>
        <taxon>Halalkalibacter</taxon>
    </lineage>
</organism>
<proteinExistence type="predicted"/>
<dbReference type="EMBL" id="BAUV01000032">
    <property type="protein sequence ID" value="GAE36315.1"/>
    <property type="molecule type" value="Genomic_DNA"/>
</dbReference>
<accession>W4QW01</accession>
<sequence>MPQPFTLVDDQKDHPRLEEKHNKNYQRTLLLGKAAIDKLRKENKEITYKSIAEETKNLDSEKKGIHSNSVKRNADLYNYYKSHSNTYARKKALEERKKSYKIKSKPKGFEHIKPDRNKADVRKKLNRLTKKELIEHIIEAEDI</sequence>
<evidence type="ECO:0000313" key="2">
    <source>
        <dbReference type="EMBL" id="GAE36315.1"/>
    </source>
</evidence>
<dbReference type="Proteomes" id="UP000018896">
    <property type="component" value="Unassembled WGS sequence"/>
</dbReference>
<name>W4QW01_HALA3</name>
<dbReference type="AlphaFoldDB" id="W4QW01"/>
<evidence type="ECO:0000313" key="3">
    <source>
        <dbReference type="Proteomes" id="UP000018896"/>
    </source>
</evidence>
<feature type="compositionally biased region" description="Basic and acidic residues" evidence="1">
    <location>
        <begin position="9"/>
        <end position="21"/>
    </location>
</feature>